<name>C7N4Y6_SLAHD</name>
<dbReference type="STRING" id="471855.Shel_09300"/>
<dbReference type="RefSeq" id="WP_012798075.1">
    <property type="nucleotide sequence ID" value="NC_013165.1"/>
</dbReference>
<dbReference type="HOGENOM" id="CLU_118499_0_0_11"/>
<evidence type="ECO:0000313" key="2">
    <source>
        <dbReference type="Proteomes" id="UP000002026"/>
    </source>
</evidence>
<dbReference type="Proteomes" id="UP000002026">
    <property type="component" value="Chromosome"/>
</dbReference>
<organism evidence="1 2">
    <name type="scientific">Slackia heliotrinireducens (strain ATCC 29202 / DSM 20476 / NCTC 11029 / RHS 1)</name>
    <name type="common">Peptococcus heliotrinreducens</name>
    <dbReference type="NCBI Taxonomy" id="471855"/>
    <lineage>
        <taxon>Bacteria</taxon>
        <taxon>Bacillati</taxon>
        <taxon>Actinomycetota</taxon>
        <taxon>Coriobacteriia</taxon>
        <taxon>Eggerthellales</taxon>
        <taxon>Eggerthellaceae</taxon>
        <taxon>Slackia</taxon>
    </lineage>
</organism>
<gene>
    <name evidence="1" type="ordered locus">Shel_09300</name>
</gene>
<dbReference type="KEGG" id="shi:Shel_09300"/>
<proteinExistence type="predicted"/>
<sequence length="194" mass="22180">MAEKREFSITRTRNGFKPRISDNDLPFYQDANGDVTVGFGGANDIFYSGSGSTVVAEMPYMYLGEEDGGLPERQQILTEDDLPEGVELDYRIDGGFNNNCIVVDWTIKNKDLYQVDWVALKTFTGMQMKYVLPKKFPPLYFALAREDAYVYCNKQPCEECAFRCKSGFVIYYHIKGLGIVRKPMTRISLLKLEK</sequence>
<protein>
    <submittedName>
        <fullName evidence="1">Uncharacterized protein</fullName>
    </submittedName>
</protein>
<dbReference type="eggNOG" id="ENOG5032S7N">
    <property type="taxonomic scope" value="Bacteria"/>
</dbReference>
<reference evidence="1 2" key="1">
    <citation type="journal article" date="2009" name="Stand. Genomic Sci.">
        <title>Complete genome sequence of Slackia heliotrinireducens type strain (RHS 1).</title>
        <authorList>
            <person name="Pukall R."/>
            <person name="Lapidus A."/>
            <person name="Nolan M."/>
            <person name="Copeland A."/>
            <person name="Glavina Del Rio T."/>
            <person name="Lucas S."/>
            <person name="Chen F."/>
            <person name="Tice H."/>
            <person name="Cheng J.F."/>
            <person name="Chertkov O."/>
            <person name="Bruce D."/>
            <person name="Goodwin L."/>
            <person name="Kuske C."/>
            <person name="Brettin T."/>
            <person name="Detter J.C."/>
            <person name="Han C."/>
            <person name="Pitluck S."/>
            <person name="Pati A."/>
            <person name="Mavrommatis K."/>
            <person name="Ivanova N."/>
            <person name="Ovchinnikova G."/>
            <person name="Chen A."/>
            <person name="Palaniappan K."/>
            <person name="Schneider S."/>
            <person name="Rohde M."/>
            <person name="Chain P."/>
            <person name="D'haeseleer P."/>
            <person name="Goker M."/>
            <person name="Bristow J."/>
            <person name="Eisen J.A."/>
            <person name="Markowitz V."/>
            <person name="Kyrpides N.C."/>
            <person name="Klenk H.P."/>
            <person name="Hugenholtz P."/>
        </authorList>
    </citation>
    <scope>NUCLEOTIDE SEQUENCE [LARGE SCALE GENOMIC DNA]</scope>
    <source>
        <strain evidence="2">ATCC 29202 / DSM 20476 / NCTC 11029 / RHS 1</strain>
    </source>
</reference>
<dbReference type="AlphaFoldDB" id="C7N4Y6"/>
<evidence type="ECO:0000313" key="1">
    <source>
        <dbReference type="EMBL" id="ACV21971.1"/>
    </source>
</evidence>
<dbReference type="EMBL" id="CP001684">
    <property type="protein sequence ID" value="ACV21971.1"/>
    <property type="molecule type" value="Genomic_DNA"/>
</dbReference>
<accession>C7N4Y6</accession>
<keyword evidence="2" id="KW-1185">Reference proteome</keyword>